<dbReference type="Proteomes" id="UP000634136">
    <property type="component" value="Unassembled WGS sequence"/>
</dbReference>
<evidence type="ECO:0000256" key="1">
    <source>
        <dbReference type="ARBA" id="ARBA00038242"/>
    </source>
</evidence>
<dbReference type="GO" id="GO:0006952">
    <property type="term" value="P:defense response"/>
    <property type="evidence" value="ECO:0007669"/>
    <property type="project" value="InterPro"/>
</dbReference>
<reference evidence="3" key="1">
    <citation type="submission" date="2020-09" db="EMBL/GenBank/DDBJ databases">
        <title>Genome-Enabled Discovery of Anthraquinone Biosynthesis in Senna tora.</title>
        <authorList>
            <person name="Kang S.-H."/>
            <person name="Pandey R.P."/>
            <person name="Lee C.-M."/>
            <person name="Sim J.-S."/>
            <person name="Jeong J.-T."/>
            <person name="Choi B.-S."/>
            <person name="Jung M."/>
            <person name="Ginzburg D."/>
            <person name="Zhao K."/>
            <person name="Won S.Y."/>
            <person name="Oh T.-J."/>
            <person name="Yu Y."/>
            <person name="Kim N.-H."/>
            <person name="Lee O.R."/>
            <person name="Lee T.-H."/>
            <person name="Bashyal P."/>
            <person name="Kim T.-S."/>
            <person name="Lee W.-H."/>
            <person name="Kawkins C."/>
            <person name="Kim C.-K."/>
            <person name="Kim J.S."/>
            <person name="Ahn B.O."/>
            <person name="Rhee S.Y."/>
            <person name="Sohng J.K."/>
        </authorList>
    </citation>
    <scope>NUCLEOTIDE SEQUENCE</scope>
    <source>
        <tissue evidence="3">Leaf</tissue>
    </source>
</reference>
<organism evidence="3 4">
    <name type="scientific">Senna tora</name>
    <dbReference type="NCBI Taxonomy" id="362788"/>
    <lineage>
        <taxon>Eukaryota</taxon>
        <taxon>Viridiplantae</taxon>
        <taxon>Streptophyta</taxon>
        <taxon>Embryophyta</taxon>
        <taxon>Tracheophyta</taxon>
        <taxon>Spermatophyta</taxon>
        <taxon>Magnoliopsida</taxon>
        <taxon>eudicotyledons</taxon>
        <taxon>Gunneridae</taxon>
        <taxon>Pentapetalae</taxon>
        <taxon>rosids</taxon>
        <taxon>fabids</taxon>
        <taxon>Fabales</taxon>
        <taxon>Fabaceae</taxon>
        <taxon>Caesalpinioideae</taxon>
        <taxon>Cassia clade</taxon>
        <taxon>Senna</taxon>
    </lineage>
</organism>
<dbReference type="InterPro" id="IPR052006">
    <property type="entry name" value="MLP-like"/>
</dbReference>
<dbReference type="PANTHER" id="PTHR31338:SF16">
    <property type="entry name" value="POLYKETIDE CYCLASE_DEHYDRASE AND LIPID TRANSPORT SUPERFAMILY PROTEIN"/>
    <property type="match status" value="1"/>
</dbReference>
<accession>A0A834SRQ2</accession>
<gene>
    <name evidence="3" type="ORF">G2W53_035450</name>
</gene>
<protein>
    <submittedName>
        <fullName evidence="3">MLP-like protein 43</fullName>
    </submittedName>
</protein>
<evidence type="ECO:0000259" key="2">
    <source>
        <dbReference type="SMART" id="SM01037"/>
    </source>
</evidence>
<proteinExistence type="inferred from homology"/>
<dbReference type="Gene3D" id="3.30.530.20">
    <property type="match status" value="1"/>
</dbReference>
<evidence type="ECO:0000313" key="3">
    <source>
        <dbReference type="EMBL" id="KAF7808707.1"/>
    </source>
</evidence>
<dbReference type="InterPro" id="IPR023393">
    <property type="entry name" value="START-like_dom_sf"/>
</dbReference>
<dbReference type="CDD" id="cd07816">
    <property type="entry name" value="Bet_v1-like"/>
    <property type="match status" value="1"/>
</dbReference>
<name>A0A834SRQ2_9FABA</name>
<dbReference type="EMBL" id="JAAIUW010000011">
    <property type="protein sequence ID" value="KAF7808707.1"/>
    <property type="molecule type" value="Genomic_DNA"/>
</dbReference>
<dbReference type="PANTHER" id="PTHR31338">
    <property type="entry name" value="POLYKETIDE CYCLASE/DEHYDRASE AND LIPID TRANSPORT SUPERFAMILY PROTEIN"/>
    <property type="match status" value="1"/>
</dbReference>
<feature type="domain" description="Bet v I/Major latex protein" evidence="2">
    <location>
        <begin position="2"/>
        <end position="157"/>
    </location>
</feature>
<dbReference type="SUPFAM" id="SSF55961">
    <property type="entry name" value="Bet v1-like"/>
    <property type="match status" value="1"/>
</dbReference>
<evidence type="ECO:0000313" key="4">
    <source>
        <dbReference type="Proteomes" id="UP000634136"/>
    </source>
</evidence>
<dbReference type="AlphaFoldDB" id="A0A834SRQ2"/>
<comment type="caution">
    <text evidence="3">The sequence shown here is derived from an EMBL/GenBank/DDBJ whole genome shotgun (WGS) entry which is preliminary data.</text>
</comment>
<dbReference type="InterPro" id="IPR000916">
    <property type="entry name" value="Bet_v_I/MLP"/>
</dbReference>
<keyword evidence="4" id="KW-1185">Reference proteome</keyword>
<dbReference type="Pfam" id="PF00407">
    <property type="entry name" value="Bet_v_1"/>
    <property type="match status" value="1"/>
</dbReference>
<dbReference type="OrthoDB" id="1847301at2759"/>
<dbReference type="SMART" id="SM01037">
    <property type="entry name" value="Bet_v_1"/>
    <property type="match status" value="1"/>
</dbReference>
<sequence length="157" mass="17722">MALKGKIGAEIEIRSPASKFFNVYVTQIHELQNISDGVHQTKLHQGDWHGVGSHSVKHWTLTIESTGGKAVSIKEHFEGIDHANKTLLFNFFDGATSEKYKNKLKGKLKVVDKSQGGALVKWSFRYEKLHEAMPPPQDYMDFFTKLTEDVDAHLLKA</sequence>
<comment type="similarity">
    <text evidence="1">Belongs to the MLP family.</text>
</comment>